<dbReference type="GO" id="GO:0008674">
    <property type="term" value="F:2-dehydro-3-deoxy-6-phosphogalactonate aldolase activity"/>
    <property type="evidence" value="ECO:0007669"/>
    <property type="project" value="UniProtKB-EC"/>
</dbReference>
<sequence length="208" mass="21578">MRLEQALAECPVVAIVRGVRPDEVVAHAEALYAAGVRGVEVPLNSPDPFESIRRLSQSVQGRMAFGAGTVLRPQDVNAVQDAGGTIIVSPNTQVSVIRRALELGLDPAPGFATATEAFTAYEAGARHLKLFPAATYGLVHLRQLKAVLPPDAVVWAVGGVGPDSMADWWAAGARAFGLGGELYKAGQSVDETAAKAAKVVAAARGLAS</sequence>
<dbReference type="PROSITE" id="PS00160">
    <property type="entry name" value="ALDOLASE_KDPG_KHG_2"/>
    <property type="match status" value="1"/>
</dbReference>
<accession>A0ABW4MW78</accession>
<comment type="caution">
    <text evidence="6">The sequence shown here is derived from an EMBL/GenBank/DDBJ whole genome shotgun (WGS) entry which is preliminary data.</text>
</comment>
<evidence type="ECO:0000256" key="1">
    <source>
        <dbReference type="ARBA" id="ARBA00004761"/>
    </source>
</evidence>
<dbReference type="Pfam" id="PF01081">
    <property type="entry name" value="Aldolase"/>
    <property type="match status" value="1"/>
</dbReference>
<evidence type="ECO:0000256" key="2">
    <source>
        <dbReference type="ARBA" id="ARBA00006906"/>
    </source>
</evidence>
<dbReference type="NCBIfam" id="NF006600">
    <property type="entry name" value="PRK09140.1"/>
    <property type="match status" value="1"/>
</dbReference>
<dbReference type="Proteomes" id="UP001597237">
    <property type="component" value="Unassembled WGS sequence"/>
</dbReference>
<keyword evidence="5" id="KW-0119">Carbohydrate metabolism</keyword>
<comment type="subunit">
    <text evidence="3">Homotrimer.</text>
</comment>
<protein>
    <submittedName>
        <fullName evidence="6">2-dehydro-3-deoxy-6-phosphogalactonate aldolase</fullName>
        <ecNumber evidence="6">4.1.2.21</ecNumber>
    </submittedName>
</protein>
<dbReference type="PANTHER" id="PTHR30246">
    <property type="entry name" value="2-KETO-3-DEOXY-6-PHOSPHOGLUCONATE ALDOLASE"/>
    <property type="match status" value="1"/>
</dbReference>
<proteinExistence type="inferred from homology"/>
<name>A0ABW4MW78_9CAUL</name>
<dbReference type="InterPro" id="IPR031338">
    <property type="entry name" value="KDPG/KHG_AS_2"/>
</dbReference>
<organism evidence="6 7">
    <name type="scientific">Phenylobacterium terrae</name>
    <dbReference type="NCBI Taxonomy" id="2665495"/>
    <lineage>
        <taxon>Bacteria</taxon>
        <taxon>Pseudomonadati</taxon>
        <taxon>Pseudomonadota</taxon>
        <taxon>Alphaproteobacteria</taxon>
        <taxon>Caulobacterales</taxon>
        <taxon>Caulobacteraceae</taxon>
        <taxon>Phenylobacterium</taxon>
    </lineage>
</organism>
<comment type="pathway">
    <text evidence="1">Carbohydrate acid metabolism.</text>
</comment>
<keyword evidence="4 6" id="KW-0456">Lyase</keyword>
<dbReference type="EMBL" id="JBHUEY010000001">
    <property type="protein sequence ID" value="MFD1781954.1"/>
    <property type="molecule type" value="Genomic_DNA"/>
</dbReference>
<evidence type="ECO:0000256" key="4">
    <source>
        <dbReference type="ARBA" id="ARBA00023239"/>
    </source>
</evidence>
<evidence type="ECO:0000313" key="6">
    <source>
        <dbReference type="EMBL" id="MFD1781954.1"/>
    </source>
</evidence>
<dbReference type="CDD" id="cd00452">
    <property type="entry name" value="KDPG_aldolase"/>
    <property type="match status" value="1"/>
</dbReference>
<keyword evidence="7" id="KW-1185">Reference proteome</keyword>
<dbReference type="InterPro" id="IPR013785">
    <property type="entry name" value="Aldolase_TIM"/>
</dbReference>
<dbReference type="RefSeq" id="WP_377281213.1">
    <property type="nucleotide sequence ID" value="NZ_JBHRSI010000003.1"/>
</dbReference>
<comment type="similarity">
    <text evidence="2">Belongs to the KHG/KDPG aldolase family.</text>
</comment>
<dbReference type="EC" id="4.1.2.21" evidence="6"/>
<gene>
    <name evidence="6" type="ORF">ACFSC0_00975</name>
</gene>
<evidence type="ECO:0000313" key="7">
    <source>
        <dbReference type="Proteomes" id="UP001597237"/>
    </source>
</evidence>
<reference evidence="7" key="1">
    <citation type="journal article" date="2019" name="Int. J. Syst. Evol. Microbiol.">
        <title>The Global Catalogue of Microorganisms (GCM) 10K type strain sequencing project: providing services to taxonomists for standard genome sequencing and annotation.</title>
        <authorList>
            <consortium name="The Broad Institute Genomics Platform"/>
            <consortium name="The Broad Institute Genome Sequencing Center for Infectious Disease"/>
            <person name="Wu L."/>
            <person name="Ma J."/>
        </authorList>
    </citation>
    <scope>NUCLEOTIDE SEQUENCE [LARGE SCALE GENOMIC DNA]</scope>
    <source>
        <strain evidence="7">DFY28</strain>
    </source>
</reference>
<dbReference type="Gene3D" id="3.20.20.70">
    <property type="entry name" value="Aldolase class I"/>
    <property type="match status" value="1"/>
</dbReference>
<dbReference type="SUPFAM" id="SSF51569">
    <property type="entry name" value="Aldolase"/>
    <property type="match status" value="1"/>
</dbReference>
<dbReference type="PANTHER" id="PTHR30246:SF1">
    <property type="entry name" value="2-DEHYDRO-3-DEOXY-6-PHOSPHOGALACTONATE ALDOLASE-RELATED"/>
    <property type="match status" value="1"/>
</dbReference>
<evidence type="ECO:0000256" key="5">
    <source>
        <dbReference type="ARBA" id="ARBA00023277"/>
    </source>
</evidence>
<evidence type="ECO:0000256" key="3">
    <source>
        <dbReference type="ARBA" id="ARBA00011233"/>
    </source>
</evidence>
<dbReference type="InterPro" id="IPR000887">
    <property type="entry name" value="Aldlse_KDPG_KHG"/>
</dbReference>